<evidence type="ECO:0000256" key="1">
    <source>
        <dbReference type="ARBA" id="ARBA00009437"/>
    </source>
</evidence>
<dbReference type="InterPro" id="IPR036390">
    <property type="entry name" value="WH_DNA-bd_sf"/>
</dbReference>
<keyword evidence="2" id="KW-0805">Transcription regulation</keyword>
<dbReference type="SUPFAM" id="SSF53850">
    <property type="entry name" value="Periplasmic binding protein-like II"/>
    <property type="match status" value="1"/>
</dbReference>
<dbReference type="CDD" id="cd08412">
    <property type="entry name" value="PBP2_PAO1_like"/>
    <property type="match status" value="1"/>
</dbReference>
<dbReference type="OrthoDB" id="3461141at2"/>
<dbReference type="Gene3D" id="3.40.190.10">
    <property type="entry name" value="Periplasmic binding protein-like II"/>
    <property type="match status" value="2"/>
</dbReference>
<name>A0A3S2W9C2_9ACTN</name>
<sequence length="302" mass="32874">MAKDANFTLVQLRYFLAAAELGSMTAAAQRINVSQSAVSTAVHHLERELGVQLLIRRHAKGLALTAAGERFLHELRGFLTHADELAESARSLGADLVGELSVGCFQTLAPFYLPRLLREFGERQPAVRVEVVEGDIPGVQDSLRTGVCELALLYEMDLDPDIECEVLAMSPPYALVPEGHRLAEAGRARLADLADEPMILLDLPASRDYFRAVAAKAGVEPRISHRTRSYETVRALVAAGYGWSMLNQRPAHDRTYDGSSVVALPLTDPLPALPVVLAKLRGVRLTGRAQAFATACREALRS</sequence>
<dbReference type="FunFam" id="1.10.10.10:FF:000001">
    <property type="entry name" value="LysR family transcriptional regulator"/>
    <property type="match status" value="1"/>
</dbReference>
<dbReference type="InterPro" id="IPR005119">
    <property type="entry name" value="LysR_subst-bd"/>
</dbReference>
<dbReference type="GO" id="GO:0003677">
    <property type="term" value="F:DNA binding"/>
    <property type="evidence" value="ECO:0007669"/>
    <property type="project" value="UniProtKB-KW"/>
</dbReference>
<reference evidence="6 7" key="1">
    <citation type="submission" date="2019-01" db="EMBL/GenBank/DDBJ databases">
        <title>Genome sequences of Streptomyces and Rhizobium isolates collected from root and soil.</title>
        <authorList>
            <person name="Chhettri S."/>
            <person name="Sevigny J.L."/>
            <person name="Sen A."/>
            <person name="Ennis N."/>
            <person name="Tisa L."/>
        </authorList>
    </citation>
    <scope>NUCLEOTIDE SEQUENCE [LARGE SCALE GENOMIC DNA]</scope>
    <source>
        <strain evidence="6 7">San01</strain>
    </source>
</reference>
<dbReference type="Proteomes" id="UP000283128">
    <property type="component" value="Unassembled WGS sequence"/>
</dbReference>
<dbReference type="Pfam" id="PF00126">
    <property type="entry name" value="HTH_1"/>
    <property type="match status" value="1"/>
</dbReference>
<dbReference type="RefSeq" id="WP_127832435.1">
    <property type="nucleotide sequence ID" value="NZ_RZYA01000025.1"/>
</dbReference>
<comment type="caution">
    <text evidence="6">The sequence shown here is derived from an EMBL/GenBank/DDBJ whole genome shotgun (WGS) entry which is preliminary data.</text>
</comment>
<dbReference type="GO" id="GO:0032993">
    <property type="term" value="C:protein-DNA complex"/>
    <property type="evidence" value="ECO:0007669"/>
    <property type="project" value="TreeGrafter"/>
</dbReference>
<evidence type="ECO:0000256" key="2">
    <source>
        <dbReference type="ARBA" id="ARBA00023015"/>
    </source>
</evidence>
<dbReference type="InterPro" id="IPR000847">
    <property type="entry name" value="LysR_HTH_N"/>
</dbReference>
<dbReference type="GO" id="GO:0003700">
    <property type="term" value="F:DNA-binding transcription factor activity"/>
    <property type="evidence" value="ECO:0007669"/>
    <property type="project" value="InterPro"/>
</dbReference>
<dbReference type="SUPFAM" id="SSF46785">
    <property type="entry name" value="Winged helix' DNA-binding domain"/>
    <property type="match status" value="1"/>
</dbReference>
<dbReference type="PRINTS" id="PR00039">
    <property type="entry name" value="HTHLYSR"/>
</dbReference>
<evidence type="ECO:0000256" key="4">
    <source>
        <dbReference type="ARBA" id="ARBA00023163"/>
    </source>
</evidence>
<dbReference type="EMBL" id="RZYA01000025">
    <property type="protein sequence ID" value="RVU16990.1"/>
    <property type="molecule type" value="Genomic_DNA"/>
</dbReference>
<keyword evidence="7" id="KW-1185">Reference proteome</keyword>
<evidence type="ECO:0000259" key="5">
    <source>
        <dbReference type="PROSITE" id="PS50931"/>
    </source>
</evidence>
<gene>
    <name evidence="6" type="ORF">EOT10_35105</name>
</gene>
<dbReference type="Pfam" id="PF03466">
    <property type="entry name" value="LysR_substrate"/>
    <property type="match status" value="1"/>
</dbReference>
<proteinExistence type="inferred from homology"/>
<dbReference type="InterPro" id="IPR036388">
    <property type="entry name" value="WH-like_DNA-bd_sf"/>
</dbReference>
<organism evidence="6 7">
    <name type="scientific">Streptomyces antnestii</name>
    <dbReference type="NCBI Taxonomy" id="2494256"/>
    <lineage>
        <taxon>Bacteria</taxon>
        <taxon>Bacillati</taxon>
        <taxon>Actinomycetota</taxon>
        <taxon>Actinomycetes</taxon>
        <taxon>Kitasatosporales</taxon>
        <taxon>Streptomycetaceae</taxon>
        <taxon>Streptomyces</taxon>
    </lineage>
</organism>
<evidence type="ECO:0000313" key="6">
    <source>
        <dbReference type="EMBL" id="RVU16990.1"/>
    </source>
</evidence>
<dbReference type="PROSITE" id="PS50931">
    <property type="entry name" value="HTH_LYSR"/>
    <property type="match status" value="1"/>
</dbReference>
<keyword evidence="4" id="KW-0804">Transcription</keyword>
<accession>A0A3S2W9C2</accession>
<dbReference type="AlphaFoldDB" id="A0A3S2W9C2"/>
<dbReference type="PANTHER" id="PTHR30346">
    <property type="entry name" value="TRANSCRIPTIONAL DUAL REGULATOR HCAR-RELATED"/>
    <property type="match status" value="1"/>
</dbReference>
<protein>
    <submittedName>
        <fullName evidence="6">LysR family transcriptional regulator</fullName>
    </submittedName>
</protein>
<evidence type="ECO:0000313" key="7">
    <source>
        <dbReference type="Proteomes" id="UP000283128"/>
    </source>
</evidence>
<evidence type="ECO:0000256" key="3">
    <source>
        <dbReference type="ARBA" id="ARBA00023125"/>
    </source>
</evidence>
<feature type="domain" description="HTH lysR-type" evidence="5">
    <location>
        <begin position="7"/>
        <end position="65"/>
    </location>
</feature>
<dbReference type="Gene3D" id="1.10.10.10">
    <property type="entry name" value="Winged helix-like DNA-binding domain superfamily/Winged helix DNA-binding domain"/>
    <property type="match status" value="1"/>
</dbReference>
<dbReference type="PANTHER" id="PTHR30346:SF0">
    <property type="entry name" value="HCA OPERON TRANSCRIPTIONAL ACTIVATOR HCAR"/>
    <property type="match status" value="1"/>
</dbReference>
<comment type="similarity">
    <text evidence="1">Belongs to the LysR transcriptional regulatory family.</text>
</comment>
<keyword evidence="3" id="KW-0238">DNA-binding</keyword>